<feature type="active site" description="Proton donor; for beta-elimination activity" evidence="15">
    <location>
        <position position="56"/>
    </location>
</feature>
<keyword evidence="4 15" id="KW-0479">Metal-binding</keyword>
<keyword evidence="7 15" id="KW-0378">Hydrolase</keyword>
<dbReference type="Pfam" id="PF06831">
    <property type="entry name" value="H2TH"/>
    <property type="match status" value="1"/>
</dbReference>
<feature type="active site" description="Schiff-base intermediate with DNA" evidence="15">
    <location>
        <position position="2"/>
    </location>
</feature>
<feature type="binding site" evidence="15">
    <location>
        <position position="91"/>
    </location>
    <ligand>
        <name>DNA</name>
        <dbReference type="ChEBI" id="CHEBI:16991"/>
    </ligand>
</feature>
<dbReference type="Pfam" id="PF01149">
    <property type="entry name" value="Fapy_DNA_glyco"/>
    <property type="match status" value="1"/>
</dbReference>
<dbReference type="SUPFAM" id="SSF57716">
    <property type="entry name" value="Glucocorticoid receptor-like (DNA-binding domain)"/>
    <property type="match status" value="1"/>
</dbReference>
<comment type="similarity">
    <text evidence="2 15">Belongs to the FPG family.</text>
</comment>
<evidence type="ECO:0000256" key="4">
    <source>
        <dbReference type="ARBA" id="ARBA00022723"/>
    </source>
</evidence>
<evidence type="ECO:0000256" key="13">
    <source>
        <dbReference type="ARBA" id="ARBA00023295"/>
    </source>
</evidence>
<evidence type="ECO:0000256" key="6">
    <source>
        <dbReference type="ARBA" id="ARBA00022771"/>
    </source>
</evidence>
<dbReference type="Gene3D" id="3.20.190.10">
    <property type="entry name" value="MutM-like, N-terminal"/>
    <property type="match status" value="1"/>
</dbReference>
<dbReference type="InterPro" id="IPR000214">
    <property type="entry name" value="Znf_DNA_glyclase/AP_lyase"/>
</dbReference>
<dbReference type="NCBIfam" id="NF002211">
    <property type="entry name" value="PRK01103.1"/>
    <property type="match status" value="1"/>
</dbReference>
<evidence type="ECO:0000256" key="10">
    <source>
        <dbReference type="ARBA" id="ARBA00023204"/>
    </source>
</evidence>
<dbReference type="PROSITE" id="PS01242">
    <property type="entry name" value="ZF_FPG_1"/>
    <property type="match status" value="1"/>
</dbReference>
<keyword evidence="5 15" id="KW-0227">DNA damage</keyword>
<evidence type="ECO:0000259" key="17">
    <source>
        <dbReference type="PROSITE" id="PS51068"/>
    </source>
</evidence>
<dbReference type="RefSeq" id="WP_073091073.1">
    <property type="nucleotide sequence ID" value="NZ_FQWY01000014.1"/>
</dbReference>
<dbReference type="EC" id="4.2.99.18" evidence="15"/>
<feature type="domain" description="FPG-type" evidence="16">
    <location>
        <begin position="234"/>
        <end position="268"/>
    </location>
</feature>
<evidence type="ECO:0000256" key="7">
    <source>
        <dbReference type="ARBA" id="ARBA00022801"/>
    </source>
</evidence>
<dbReference type="SMART" id="SM00898">
    <property type="entry name" value="Fapy_DNA_glyco"/>
    <property type="match status" value="1"/>
</dbReference>
<dbReference type="GO" id="GO:0008270">
    <property type="term" value="F:zinc ion binding"/>
    <property type="evidence" value="ECO:0007669"/>
    <property type="project" value="UniProtKB-UniRule"/>
</dbReference>
<evidence type="ECO:0000256" key="2">
    <source>
        <dbReference type="ARBA" id="ARBA00009409"/>
    </source>
</evidence>
<evidence type="ECO:0000256" key="5">
    <source>
        <dbReference type="ARBA" id="ARBA00022763"/>
    </source>
</evidence>
<keyword evidence="19" id="KW-1185">Reference proteome</keyword>
<comment type="subunit">
    <text evidence="3 15">Monomer.</text>
</comment>
<evidence type="ECO:0000256" key="1">
    <source>
        <dbReference type="ARBA" id="ARBA00001668"/>
    </source>
</evidence>
<dbReference type="PANTHER" id="PTHR22993">
    <property type="entry name" value="FORMAMIDOPYRIMIDINE-DNA GLYCOSYLASE"/>
    <property type="match status" value="1"/>
</dbReference>
<evidence type="ECO:0000313" key="18">
    <source>
        <dbReference type="EMBL" id="SHG82777.1"/>
    </source>
</evidence>
<dbReference type="EMBL" id="FQWY01000014">
    <property type="protein sequence ID" value="SHG82777.1"/>
    <property type="molecule type" value="Genomic_DNA"/>
</dbReference>
<name>A0A1M5MZW7_9FIRM</name>
<comment type="catalytic activity">
    <reaction evidence="1 15">
        <text>Hydrolysis of DNA containing ring-opened 7-methylguanine residues, releasing 2,6-diamino-4-hydroxy-5-(N-methyl)formamidopyrimidine.</text>
        <dbReference type="EC" id="3.2.2.23"/>
    </reaction>
</comment>
<dbReference type="SUPFAM" id="SSF81624">
    <property type="entry name" value="N-terminal domain of MutM-like DNA repair proteins"/>
    <property type="match status" value="1"/>
</dbReference>
<dbReference type="InterPro" id="IPR035937">
    <property type="entry name" value="FPG_N"/>
</dbReference>
<dbReference type="GO" id="GO:0140078">
    <property type="term" value="F:class I DNA-(apurinic or apyrimidinic site) endonuclease activity"/>
    <property type="evidence" value="ECO:0007669"/>
    <property type="project" value="UniProtKB-EC"/>
</dbReference>
<dbReference type="Proteomes" id="UP000242329">
    <property type="component" value="Unassembled WGS sequence"/>
</dbReference>
<evidence type="ECO:0000256" key="15">
    <source>
        <dbReference type="HAMAP-Rule" id="MF_00103"/>
    </source>
</evidence>
<protein>
    <recommendedName>
        <fullName evidence="15">Formamidopyrimidine-DNA glycosylase</fullName>
        <shortName evidence="15">Fapy-DNA glycosylase</shortName>
        <ecNumber evidence="15">3.2.2.23</ecNumber>
    </recommendedName>
    <alternativeName>
        <fullName evidence="15">DNA-(apurinic or apyrimidinic site) lyase MutM</fullName>
        <shortName evidence="15">AP lyase MutM</shortName>
        <ecNumber evidence="15">4.2.99.18</ecNumber>
    </alternativeName>
</protein>
<organism evidence="18 19">
    <name type="scientific">Thermosyntropha lipolytica DSM 11003</name>
    <dbReference type="NCBI Taxonomy" id="1123382"/>
    <lineage>
        <taxon>Bacteria</taxon>
        <taxon>Bacillati</taxon>
        <taxon>Bacillota</taxon>
        <taxon>Clostridia</taxon>
        <taxon>Eubacteriales</taxon>
        <taxon>Syntrophomonadaceae</taxon>
        <taxon>Thermosyntropha</taxon>
    </lineage>
</organism>
<feature type="binding site" evidence="15">
    <location>
        <position position="110"/>
    </location>
    <ligand>
        <name>DNA</name>
        <dbReference type="ChEBI" id="CHEBI:16991"/>
    </ligand>
</feature>
<dbReference type="PROSITE" id="PS51068">
    <property type="entry name" value="FPG_CAT"/>
    <property type="match status" value="1"/>
</dbReference>
<sequence>MPELPEVETIRRSLAFLCGARIRHVDMRREDVVRSKDYDFKELYGQKIEDIGRRGKFLILKLEKDLHIILHLGMSGRFFVVEEEILIDQPHIHCIIYLDNAYKLVYQDPRRFGGIWLVKDRESFFSCMGKEPLHDDFNCAYLSEIAKRHKTAIKSLLLQQKVVAGIGNIYADEALFASGIRPDRKACSLTHDEVEALCKAIKEVLLRSIEAKGTTFRDYRDGYGRKGNFQNFLAVYGREGEACPRCGAKISREKIGGRSSYFCPECQK</sequence>
<comment type="catalytic activity">
    <reaction evidence="14 15">
        <text>2'-deoxyribonucleotide-(2'-deoxyribose 5'-phosphate)-2'-deoxyribonucleotide-DNA = a 3'-end 2'-deoxyribonucleotide-(2,3-dehydro-2,3-deoxyribose 5'-phosphate)-DNA + a 5'-end 5'-phospho-2'-deoxyribonucleoside-DNA + H(+)</text>
        <dbReference type="Rhea" id="RHEA:66592"/>
        <dbReference type="Rhea" id="RHEA-COMP:13180"/>
        <dbReference type="Rhea" id="RHEA-COMP:16897"/>
        <dbReference type="Rhea" id="RHEA-COMP:17067"/>
        <dbReference type="ChEBI" id="CHEBI:15378"/>
        <dbReference type="ChEBI" id="CHEBI:136412"/>
        <dbReference type="ChEBI" id="CHEBI:157695"/>
        <dbReference type="ChEBI" id="CHEBI:167181"/>
        <dbReference type="EC" id="4.2.99.18"/>
    </reaction>
</comment>
<comment type="cofactor">
    <cofactor evidence="15">
        <name>Zn(2+)</name>
        <dbReference type="ChEBI" id="CHEBI:29105"/>
    </cofactor>
    <text evidence="15">Binds 1 zinc ion per subunit.</text>
</comment>
<evidence type="ECO:0000256" key="3">
    <source>
        <dbReference type="ARBA" id="ARBA00011245"/>
    </source>
</evidence>
<accession>A0A1M5MZW7</accession>
<dbReference type="InterPro" id="IPR010663">
    <property type="entry name" value="Znf_FPG/IleRS"/>
</dbReference>
<dbReference type="STRING" id="1123382.SAMN02745221_01056"/>
<evidence type="ECO:0000259" key="16">
    <source>
        <dbReference type="PROSITE" id="PS51066"/>
    </source>
</evidence>
<dbReference type="InterPro" id="IPR015886">
    <property type="entry name" value="H2TH_FPG"/>
</dbReference>
<dbReference type="GO" id="GO:0003684">
    <property type="term" value="F:damaged DNA binding"/>
    <property type="evidence" value="ECO:0007669"/>
    <property type="project" value="InterPro"/>
</dbReference>
<dbReference type="Pfam" id="PF06827">
    <property type="entry name" value="zf-FPG_IleRS"/>
    <property type="match status" value="1"/>
</dbReference>
<evidence type="ECO:0000256" key="12">
    <source>
        <dbReference type="ARBA" id="ARBA00023268"/>
    </source>
</evidence>
<dbReference type="EC" id="3.2.2.23" evidence="15"/>
<reference evidence="19" key="1">
    <citation type="submission" date="2016-11" db="EMBL/GenBank/DDBJ databases">
        <authorList>
            <person name="Varghese N."/>
            <person name="Submissions S."/>
        </authorList>
    </citation>
    <scope>NUCLEOTIDE SEQUENCE [LARGE SCALE GENOMIC DNA]</scope>
    <source>
        <strain evidence="19">DSM 11003</strain>
    </source>
</reference>
<keyword evidence="12 15" id="KW-0511">Multifunctional enzyme</keyword>
<dbReference type="AlphaFoldDB" id="A0A1M5MZW7"/>
<dbReference type="PANTHER" id="PTHR22993:SF9">
    <property type="entry name" value="FORMAMIDOPYRIMIDINE-DNA GLYCOSYLASE"/>
    <property type="match status" value="1"/>
</dbReference>
<evidence type="ECO:0000256" key="8">
    <source>
        <dbReference type="ARBA" id="ARBA00022833"/>
    </source>
</evidence>
<dbReference type="HAMAP" id="MF_00103">
    <property type="entry name" value="Fapy_DNA_glycosyl"/>
    <property type="match status" value="1"/>
</dbReference>
<comment type="function">
    <text evidence="15">Involved in base excision repair of DNA damaged by oxidation or by mutagenic agents. Acts as DNA glycosylase that recognizes and removes damaged bases. Has a preference for oxidized purines, such as 7,8-dihydro-8-oxoguanine (8-oxoG). Has AP (apurinic/apyrimidinic) lyase activity and introduces nicks in the DNA strand. Cleaves the DNA backbone by beta-delta elimination to generate a single-strand break at the site of the removed base with both 3'- and 5'-phosphates.</text>
</comment>
<dbReference type="GO" id="GO:0034039">
    <property type="term" value="F:8-oxo-7,8-dihydroguanine DNA N-glycosylase activity"/>
    <property type="evidence" value="ECO:0007669"/>
    <property type="project" value="TreeGrafter"/>
</dbReference>
<dbReference type="InterPro" id="IPR012319">
    <property type="entry name" value="FPG_cat"/>
</dbReference>
<keyword evidence="11 15" id="KW-0456">Lyase</keyword>
<keyword evidence="13 15" id="KW-0326">Glycosidase</keyword>
<dbReference type="Gene3D" id="1.10.8.50">
    <property type="match status" value="1"/>
</dbReference>
<keyword evidence="6 15" id="KW-0863">Zinc-finger</keyword>
<comment type="caution">
    <text evidence="15">Lacks conserved residue(s) required for the propagation of feature annotation.</text>
</comment>
<dbReference type="InterPro" id="IPR015887">
    <property type="entry name" value="DNA_glyclase_Znf_dom_DNA_BS"/>
</dbReference>
<dbReference type="GO" id="GO:0006284">
    <property type="term" value="P:base-excision repair"/>
    <property type="evidence" value="ECO:0007669"/>
    <property type="project" value="InterPro"/>
</dbReference>
<evidence type="ECO:0000256" key="11">
    <source>
        <dbReference type="ARBA" id="ARBA00023239"/>
    </source>
</evidence>
<dbReference type="GO" id="GO:0003690">
    <property type="term" value="F:double-stranded DNA binding"/>
    <property type="evidence" value="ECO:0007669"/>
    <property type="project" value="UniProtKB-ARBA"/>
</dbReference>
<dbReference type="SMART" id="SM01232">
    <property type="entry name" value="H2TH"/>
    <property type="match status" value="1"/>
</dbReference>
<dbReference type="CDD" id="cd08966">
    <property type="entry name" value="EcFpg-like_N"/>
    <property type="match status" value="1"/>
</dbReference>
<keyword evidence="9 15" id="KW-0238">DNA-binding</keyword>
<feature type="active site" description="Proton donor; for delta-elimination activity" evidence="15">
    <location>
        <position position="258"/>
    </location>
</feature>
<evidence type="ECO:0000313" key="19">
    <source>
        <dbReference type="Proteomes" id="UP000242329"/>
    </source>
</evidence>
<feature type="domain" description="Formamidopyrimidine-DNA glycosylase catalytic" evidence="17">
    <location>
        <begin position="2"/>
        <end position="113"/>
    </location>
</feature>
<dbReference type="InterPro" id="IPR010979">
    <property type="entry name" value="Ribosomal_uS13-like_H2TH"/>
</dbReference>
<dbReference type="NCBIfam" id="TIGR00577">
    <property type="entry name" value="fpg"/>
    <property type="match status" value="1"/>
</dbReference>
<proteinExistence type="inferred from homology"/>
<dbReference type="FunFam" id="1.10.8.50:FF:000003">
    <property type="entry name" value="Formamidopyrimidine-DNA glycosylase"/>
    <property type="match status" value="1"/>
</dbReference>
<evidence type="ECO:0000256" key="14">
    <source>
        <dbReference type="ARBA" id="ARBA00044632"/>
    </source>
</evidence>
<dbReference type="PROSITE" id="PS51066">
    <property type="entry name" value="ZF_FPG_2"/>
    <property type="match status" value="1"/>
</dbReference>
<keyword evidence="8 15" id="KW-0862">Zinc</keyword>
<keyword evidence="10 15" id="KW-0234">DNA repair</keyword>
<dbReference type="SUPFAM" id="SSF46946">
    <property type="entry name" value="S13-like H2TH domain"/>
    <property type="match status" value="1"/>
</dbReference>
<gene>
    <name evidence="15" type="primary">mutM</name>
    <name evidence="15" type="synonym">fpg</name>
    <name evidence="18" type="ORF">SAMN02745221_01056</name>
</gene>
<evidence type="ECO:0000256" key="9">
    <source>
        <dbReference type="ARBA" id="ARBA00023125"/>
    </source>
</evidence>
<dbReference type="OrthoDB" id="9800855at2"/>
<feature type="active site" description="Proton donor" evidence="15">
    <location>
        <position position="3"/>
    </location>
</feature>
<dbReference type="InterPro" id="IPR020629">
    <property type="entry name" value="FPG_Glyclase"/>
</dbReference>